<comment type="similarity">
    <text evidence="2">Belongs to the acyltransferase 3 family.</text>
</comment>
<organism evidence="9 10">
    <name type="scientific">Cryobacterium arcticum</name>
    <dbReference type="NCBI Taxonomy" id="670052"/>
    <lineage>
        <taxon>Bacteria</taxon>
        <taxon>Bacillati</taxon>
        <taxon>Actinomycetota</taxon>
        <taxon>Actinomycetes</taxon>
        <taxon>Micrococcales</taxon>
        <taxon>Microbacteriaceae</taxon>
        <taxon>Cryobacterium</taxon>
    </lineage>
</organism>
<feature type="transmembrane region" description="Helical" evidence="7">
    <location>
        <begin position="35"/>
        <end position="52"/>
    </location>
</feature>
<sequence>MAILLVVLHHAVIYSAVEGLASPGWLVATEMLRTMRMPLFFLAAGLFAGKYVTGTWRGLFQKKIMLFAWVFVLWVIIRWIILNLIPGIDSETGILQLPLHLFWPVGGWFIFVLAIYFALAKLSVRISKPIQLVSAGLASLLWFALDDPIGNNGWDGVPTFYIFFILGCYGRSGILAFGAWLTPMTGIAMVAIWAGSYTTLAQLDLADAPVISFAMRILGLGAGIALARGLERVGWLRRLGGQTLSIYLSHTLWIFLLVWLLSLIWPTGSPLAALWLPVLVAAFGLVMARITAVCAAYVHAGWLFETPRWLENLFIRAWPLPRSDVTPSQIAGR</sequence>
<dbReference type="GO" id="GO:0016413">
    <property type="term" value="F:O-acetyltransferase activity"/>
    <property type="evidence" value="ECO:0007669"/>
    <property type="project" value="TreeGrafter"/>
</dbReference>
<proteinExistence type="inferred from homology"/>
<evidence type="ECO:0000256" key="2">
    <source>
        <dbReference type="ARBA" id="ARBA00007400"/>
    </source>
</evidence>
<accession>A0A317ZZ00</accession>
<gene>
    <name evidence="9" type="ORF">CTB96_08510</name>
</gene>
<reference evidence="9 10" key="1">
    <citation type="submission" date="2018-05" db="EMBL/GenBank/DDBJ databases">
        <title>Genetic diversity of glacier-inhabiting Cryobacterium bacteria in China and description of Cryobacterium mengkeensis sp. nov. and Arthrobacter glacialis sp. nov.</title>
        <authorList>
            <person name="Liu Q."/>
            <person name="Xin Y.-H."/>
        </authorList>
    </citation>
    <scope>NUCLEOTIDE SEQUENCE [LARGE SCALE GENOMIC DNA]</scope>
    <source>
        <strain evidence="9 10">SK-1</strain>
    </source>
</reference>
<evidence type="ECO:0000313" key="9">
    <source>
        <dbReference type="EMBL" id="PXA70025.1"/>
    </source>
</evidence>
<dbReference type="EMBL" id="QHLY01000009">
    <property type="protein sequence ID" value="PXA70025.1"/>
    <property type="molecule type" value="Genomic_DNA"/>
</dbReference>
<comment type="caution">
    <text evidence="9">The sequence shown here is derived from an EMBL/GenBank/DDBJ whole genome shotgun (WGS) entry which is preliminary data.</text>
</comment>
<feature type="transmembrane region" description="Helical" evidence="7">
    <location>
        <begin position="64"/>
        <end position="81"/>
    </location>
</feature>
<dbReference type="InterPro" id="IPR002656">
    <property type="entry name" value="Acyl_transf_3_dom"/>
</dbReference>
<feature type="transmembrane region" description="Helical" evidence="7">
    <location>
        <begin position="272"/>
        <end position="298"/>
    </location>
</feature>
<keyword evidence="5 7" id="KW-1133">Transmembrane helix</keyword>
<feature type="transmembrane region" description="Helical" evidence="7">
    <location>
        <begin position="101"/>
        <end position="119"/>
    </location>
</feature>
<dbReference type="AlphaFoldDB" id="A0A317ZZ00"/>
<evidence type="ECO:0000256" key="4">
    <source>
        <dbReference type="ARBA" id="ARBA00022692"/>
    </source>
</evidence>
<dbReference type="PANTHER" id="PTHR40074">
    <property type="entry name" value="O-ACETYLTRANSFERASE WECH"/>
    <property type="match status" value="1"/>
</dbReference>
<keyword evidence="10" id="KW-1185">Reference proteome</keyword>
<dbReference type="PANTHER" id="PTHR40074:SF4">
    <property type="entry name" value="INNER MEMBRANE PROTEIN YCFT"/>
    <property type="match status" value="1"/>
</dbReference>
<feature type="transmembrane region" description="Helical" evidence="7">
    <location>
        <begin position="247"/>
        <end position="266"/>
    </location>
</feature>
<evidence type="ECO:0000259" key="8">
    <source>
        <dbReference type="Pfam" id="PF01757"/>
    </source>
</evidence>
<name>A0A317ZZ00_9MICO</name>
<evidence type="ECO:0000256" key="7">
    <source>
        <dbReference type="SAM" id="Phobius"/>
    </source>
</evidence>
<evidence type="ECO:0000313" key="10">
    <source>
        <dbReference type="Proteomes" id="UP000246722"/>
    </source>
</evidence>
<comment type="subcellular location">
    <subcellularLocation>
        <location evidence="1">Cell membrane</location>
        <topology evidence="1">Multi-pass membrane protein</topology>
    </subcellularLocation>
</comment>
<feature type="domain" description="Acyltransferase 3" evidence="8">
    <location>
        <begin position="2"/>
        <end position="289"/>
    </location>
</feature>
<dbReference type="OrthoDB" id="4394033at2"/>
<evidence type="ECO:0000256" key="6">
    <source>
        <dbReference type="ARBA" id="ARBA00023136"/>
    </source>
</evidence>
<keyword evidence="4 7" id="KW-0812">Transmembrane</keyword>
<dbReference type="Pfam" id="PF01757">
    <property type="entry name" value="Acyl_transf_3"/>
    <property type="match status" value="1"/>
</dbReference>
<dbReference type="GO" id="GO:0009246">
    <property type="term" value="P:enterobacterial common antigen biosynthetic process"/>
    <property type="evidence" value="ECO:0007669"/>
    <property type="project" value="TreeGrafter"/>
</dbReference>
<evidence type="ECO:0000256" key="3">
    <source>
        <dbReference type="ARBA" id="ARBA00022475"/>
    </source>
</evidence>
<keyword evidence="6 7" id="KW-0472">Membrane</keyword>
<evidence type="ECO:0000256" key="5">
    <source>
        <dbReference type="ARBA" id="ARBA00022989"/>
    </source>
</evidence>
<dbReference type="GO" id="GO:0005886">
    <property type="term" value="C:plasma membrane"/>
    <property type="evidence" value="ECO:0007669"/>
    <property type="project" value="UniProtKB-SubCell"/>
</dbReference>
<protein>
    <recommendedName>
        <fullName evidence="8">Acyltransferase 3 domain-containing protein</fullName>
    </recommendedName>
</protein>
<dbReference type="Proteomes" id="UP000246722">
    <property type="component" value="Unassembled WGS sequence"/>
</dbReference>
<evidence type="ECO:0000256" key="1">
    <source>
        <dbReference type="ARBA" id="ARBA00004651"/>
    </source>
</evidence>
<keyword evidence="3" id="KW-1003">Cell membrane</keyword>
<feature type="transmembrane region" description="Helical" evidence="7">
    <location>
        <begin position="208"/>
        <end position="227"/>
    </location>
</feature>
<feature type="transmembrane region" description="Helical" evidence="7">
    <location>
        <begin position="174"/>
        <end position="196"/>
    </location>
</feature>